<evidence type="ECO:0000256" key="2">
    <source>
        <dbReference type="ARBA" id="ARBA00022516"/>
    </source>
</evidence>
<keyword evidence="1 10" id="KW-1003">Cell membrane</keyword>
<protein>
    <recommendedName>
        <fullName evidence="10">Glycerol-3-phosphate acyltransferase</fullName>
    </recommendedName>
    <alternativeName>
        <fullName evidence="10">Acyl-PO4 G3P acyltransferase</fullName>
    </alternativeName>
    <alternativeName>
        <fullName evidence="10">Acyl-phosphate--glycerol-3-phosphate acyltransferase</fullName>
    </alternativeName>
    <alternativeName>
        <fullName evidence="10">G3P acyltransferase</fullName>
        <shortName evidence="10">GPAT</shortName>
        <ecNumber evidence="10">2.3.1.275</ecNumber>
    </alternativeName>
    <alternativeName>
        <fullName evidence="10">Lysophosphatidic acid synthase</fullName>
        <shortName evidence="10">LPA synthase</shortName>
    </alternativeName>
</protein>
<accession>A0A142V7R3</accession>
<keyword evidence="6 10" id="KW-0443">Lipid metabolism</keyword>
<comment type="function">
    <text evidence="10">Catalyzes the transfer of an acyl group from acyl-phosphate (acyl-PO(4)) to glycerol-3-phosphate (G3P) to form lysophosphatidic acid (LPA). This enzyme utilizes acyl-phosphate as fatty acyl donor, but not acyl-CoA or acyl-ACP.</text>
</comment>
<evidence type="ECO:0000256" key="5">
    <source>
        <dbReference type="ARBA" id="ARBA00022989"/>
    </source>
</evidence>
<keyword evidence="7 10" id="KW-0472">Membrane</keyword>
<evidence type="ECO:0000313" key="11">
    <source>
        <dbReference type="EMBL" id="AMU85840.1"/>
    </source>
</evidence>
<evidence type="ECO:0000256" key="3">
    <source>
        <dbReference type="ARBA" id="ARBA00022679"/>
    </source>
</evidence>
<keyword evidence="3 10" id="KW-0808">Transferase</keyword>
<evidence type="ECO:0000256" key="10">
    <source>
        <dbReference type="HAMAP-Rule" id="MF_01043"/>
    </source>
</evidence>
<dbReference type="EC" id="2.3.1.275" evidence="10"/>
<organism evidence="11 12">
    <name type="scientific">Dehalococcoides mccartyi</name>
    <dbReference type="NCBI Taxonomy" id="61435"/>
    <lineage>
        <taxon>Bacteria</taxon>
        <taxon>Bacillati</taxon>
        <taxon>Chloroflexota</taxon>
        <taxon>Dehalococcoidia</taxon>
        <taxon>Dehalococcoidales</taxon>
        <taxon>Dehalococcoidaceae</taxon>
        <taxon>Dehalococcoides</taxon>
    </lineage>
</organism>
<comment type="pathway">
    <text evidence="10">Lipid metabolism; phospholipid metabolism.</text>
</comment>
<dbReference type="NCBIfam" id="NF010992">
    <property type="entry name" value="PRK14416.1"/>
    <property type="match status" value="1"/>
</dbReference>
<dbReference type="AlphaFoldDB" id="A0A142V7R3"/>
<dbReference type="HAMAP" id="MF_01043">
    <property type="entry name" value="PlsY"/>
    <property type="match status" value="1"/>
</dbReference>
<evidence type="ECO:0000256" key="9">
    <source>
        <dbReference type="ARBA" id="ARBA00023264"/>
    </source>
</evidence>
<dbReference type="PANTHER" id="PTHR30309:SF0">
    <property type="entry name" value="GLYCEROL-3-PHOSPHATE ACYLTRANSFERASE-RELATED"/>
    <property type="match status" value="1"/>
</dbReference>
<name>A0A142V7R3_9CHLR</name>
<dbReference type="Pfam" id="PF02660">
    <property type="entry name" value="G3P_acyltransf"/>
    <property type="match status" value="1"/>
</dbReference>
<dbReference type="GO" id="GO:0043772">
    <property type="term" value="F:acyl-phosphate glycerol-3-phosphate acyltransferase activity"/>
    <property type="evidence" value="ECO:0007669"/>
    <property type="project" value="UniProtKB-UniRule"/>
</dbReference>
<comment type="subunit">
    <text evidence="10">Probably interacts with PlsX.</text>
</comment>
<evidence type="ECO:0000256" key="1">
    <source>
        <dbReference type="ARBA" id="ARBA00022475"/>
    </source>
</evidence>
<dbReference type="Proteomes" id="UP000076394">
    <property type="component" value="Chromosome"/>
</dbReference>
<comment type="catalytic activity">
    <reaction evidence="10">
        <text>an acyl phosphate + sn-glycerol 3-phosphate = a 1-acyl-sn-glycero-3-phosphate + phosphate</text>
        <dbReference type="Rhea" id="RHEA:34075"/>
        <dbReference type="ChEBI" id="CHEBI:43474"/>
        <dbReference type="ChEBI" id="CHEBI:57597"/>
        <dbReference type="ChEBI" id="CHEBI:57970"/>
        <dbReference type="ChEBI" id="CHEBI:59918"/>
        <dbReference type="EC" id="2.3.1.275"/>
    </reaction>
</comment>
<dbReference type="SMART" id="SM01207">
    <property type="entry name" value="G3P_acyltransf"/>
    <property type="match status" value="1"/>
</dbReference>
<dbReference type="GO" id="GO:0005886">
    <property type="term" value="C:plasma membrane"/>
    <property type="evidence" value="ECO:0007669"/>
    <property type="project" value="UniProtKB-SubCell"/>
</dbReference>
<keyword evidence="2 10" id="KW-0444">Lipid biosynthesis</keyword>
<dbReference type="PATRIC" id="fig|61435.13.peg.8"/>
<keyword evidence="4 10" id="KW-0812">Transmembrane</keyword>
<dbReference type="EMBL" id="CP011127">
    <property type="protein sequence ID" value="AMU85840.1"/>
    <property type="molecule type" value="Genomic_DNA"/>
</dbReference>
<keyword evidence="8 10" id="KW-0594">Phospholipid biosynthesis</keyword>
<evidence type="ECO:0000256" key="4">
    <source>
        <dbReference type="ARBA" id="ARBA00022692"/>
    </source>
</evidence>
<evidence type="ECO:0000256" key="6">
    <source>
        <dbReference type="ARBA" id="ARBA00023098"/>
    </source>
</evidence>
<feature type="transmembrane region" description="Helical" evidence="10">
    <location>
        <begin position="99"/>
        <end position="125"/>
    </location>
</feature>
<reference evidence="11 12" key="1">
    <citation type="submission" date="2015-03" db="EMBL/GenBank/DDBJ databases">
        <title>Genomic characterization of Dehalococcoides mccartyi strain 11a5, an unusal plasmid-containing chloroethene dechlorinator.</title>
        <authorList>
            <person name="Zhao S."/>
            <person name="Ding C."/>
            <person name="He J."/>
        </authorList>
    </citation>
    <scope>NUCLEOTIDE SEQUENCE [LARGE SCALE GENOMIC DNA]</scope>
    <source>
        <strain evidence="11 12">11a5</strain>
    </source>
</reference>
<dbReference type="PANTHER" id="PTHR30309">
    <property type="entry name" value="INNER MEMBRANE PROTEIN YGIH"/>
    <property type="match status" value="1"/>
</dbReference>
<feature type="transmembrane region" description="Helical" evidence="10">
    <location>
        <begin position="132"/>
        <end position="150"/>
    </location>
</feature>
<proteinExistence type="inferred from homology"/>
<feature type="transmembrane region" description="Helical" evidence="10">
    <location>
        <begin position="156"/>
        <end position="174"/>
    </location>
</feature>
<feature type="transmembrane region" description="Helical" evidence="10">
    <location>
        <begin position="70"/>
        <end position="87"/>
    </location>
</feature>
<keyword evidence="5 10" id="KW-1133">Transmembrane helix</keyword>
<keyword evidence="9 10" id="KW-1208">Phospholipid metabolism</keyword>
<dbReference type="InterPro" id="IPR003811">
    <property type="entry name" value="G3P_acylTferase_PlsY"/>
</dbReference>
<dbReference type="RefSeq" id="WP_011928550.1">
    <property type="nucleotide sequence ID" value="NZ_CP017572.1"/>
</dbReference>
<comment type="similarity">
    <text evidence="10">Belongs to the PlsY family.</text>
</comment>
<evidence type="ECO:0000256" key="8">
    <source>
        <dbReference type="ARBA" id="ARBA00023209"/>
    </source>
</evidence>
<evidence type="ECO:0000256" key="7">
    <source>
        <dbReference type="ARBA" id="ARBA00023136"/>
    </source>
</evidence>
<sequence>MLGSIPSAYLVTRRLIGRDIRQMGGGNVGGLNTFREVGTGAGISVAFIDLVKGALAVSVSYYLLTQNAQWVILTGFMAVIGHNWSVWLDFKGGKGLGPAFGAMLFLLPVYGLPQQLGILALLVFIPLALTRNIALATGIALFSLPFLVWYGSHSEFATLISVLLFLMIGGKFVLDNRKSLRDPANRRNLIVDHWKRPDKG</sequence>
<dbReference type="UniPathway" id="UPA00085"/>
<evidence type="ECO:0000313" key="12">
    <source>
        <dbReference type="Proteomes" id="UP000076394"/>
    </source>
</evidence>
<feature type="transmembrane region" description="Helical" evidence="10">
    <location>
        <begin position="41"/>
        <end position="63"/>
    </location>
</feature>
<comment type="subcellular location">
    <subcellularLocation>
        <location evidence="10">Cell membrane</location>
        <topology evidence="10">Multi-pass membrane protein</topology>
    </subcellularLocation>
</comment>
<gene>
    <name evidence="10" type="primary">plsY</name>
    <name evidence="11" type="ORF">Dm11a5_0008</name>
</gene>
<dbReference type="GO" id="GO:0008654">
    <property type="term" value="P:phospholipid biosynthetic process"/>
    <property type="evidence" value="ECO:0007669"/>
    <property type="project" value="UniProtKB-UniRule"/>
</dbReference>